<dbReference type="PANTHER" id="PTHR38657:SF1">
    <property type="entry name" value="SLR1343 PROTEIN"/>
    <property type="match status" value="1"/>
</dbReference>
<organism evidence="1 2">
    <name type="scientific">Aquariibacter albus</name>
    <dbReference type="NCBI Taxonomy" id="2759899"/>
    <lineage>
        <taxon>Bacteria</taxon>
        <taxon>Pseudomonadati</taxon>
        <taxon>Pseudomonadota</taxon>
        <taxon>Betaproteobacteria</taxon>
        <taxon>Burkholderiales</taxon>
        <taxon>Sphaerotilaceae</taxon>
        <taxon>Aquariibacter</taxon>
    </lineage>
</organism>
<evidence type="ECO:0000313" key="2">
    <source>
        <dbReference type="Proteomes" id="UP000586093"/>
    </source>
</evidence>
<dbReference type="AlphaFoldDB" id="A0A839HHH4"/>
<keyword evidence="1" id="KW-0456">Lyase</keyword>
<accession>A0A839HHH4</accession>
<dbReference type="Gene3D" id="1.10.10.1710">
    <property type="entry name" value="Deoxyribodipyrimidine photolyase-related"/>
    <property type="match status" value="1"/>
</dbReference>
<dbReference type="Gene3D" id="3.40.50.620">
    <property type="entry name" value="HUPs"/>
    <property type="match status" value="1"/>
</dbReference>
<protein>
    <submittedName>
        <fullName evidence="1">Cryptochrome/photolyase family protein</fullName>
    </submittedName>
</protein>
<gene>
    <name evidence="1" type="ORF">H4F90_07935</name>
</gene>
<dbReference type="Proteomes" id="UP000586093">
    <property type="component" value="Unassembled WGS sequence"/>
</dbReference>
<dbReference type="SUPFAM" id="SSF48173">
    <property type="entry name" value="Cryptochrome/photolyase FAD-binding domain"/>
    <property type="match status" value="1"/>
</dbReference>
<evidence type="ECO:0000313" key="1">
    <source>
        <dbReference type="EMBL" id="MBB1161907.1"/>
    </source>
</evidence>
<proteinExistence type="predicted"/>
<dbReference type="EMBL" id="JACIVI010000002">
    <property type="protein sequence ID" value="MBB1161907.1"/>
    <property type="molecule type" value="Genomic_DNA"/>
</dbReference>
<comment type="caution">
    <text evidence="1">The sequence shown here is derived from an EMBL/GenBank/DDBJ whole genome shotgun (WGS) entry which is preliminary data.</text>
</comment>
<dbReference type="InterPro" id="IPR007357">
    <property type="entry name" value="PhrB-like"/>
</dbReference>
<name>A0A839HHH4_9BURK</name>
<dbReference type="InterPro" id="IPR014729">
    <property type="entry name" value="Rossmann-like_a/b/a_fold"/>
</dbReference>
<dbReference type="Gene3D" id="1.10.579.10">
    <property type="entry name" value="DNA Cyclobutane Dipyrimidine Photolyase, subunit A, domain 3"/>
    <property type="match status" value="1"/>
</dbReference>
<dbReference type="InterPro" id="IPR036134">
    <property type="entry name" value="Crypto/Photolyase_FAD-like_sf"/>
</dbReference>
<keyword evidence="2" id="KW-1185">Reference proteome</keyword>
<dbReference type="InterPro" id="IPR052551">
    <property type="entry name" value="UV-DNA_repair_photolyase"/>
</dbReference>
<dbReference type="PANTHER" id="PTHR38657">
    <property type="entry name" value="SLR1343 PROTEIN"/>
    <property type="match status" value="1"/>
</dbReference>
<dbReference type="Pfam" id="PF04244">
    <property type="entry name" value="DPRP"/>
    <property type="match status" value="1"/>
</dbReference>
<reference evidence="1 2" key="1">
    <citation type="submission" date="2020-08" db="EMBL/GenBank/DDBJ databases">
        <title>Aquariorum lacteus gen. nov., sp. nov., a new member of the family Comamonadaceae, isolated from freshwater aquarium.</title>
        <authorList>
            <person name="Chun S.-J."/>
        </authorList>
    </citation>
    <scope>NUCLEOTIDE SEQUENCE [LARGE SCALE GENOMIC DNA]</scope>
    <source>
        <strain evidence="1 2">SJAQ100</strain>
    </source>
</reference>
<sequence length="517" mass="57953">MRHLVLVLGDQLNLDSAAFEGFDPAQDRVLMIEARGEADGVCWSHKARIALFLSAMRHTAEAIRARGWPLRYLRLDEAVGAADETPLAARLAAVLAEQPPEGLLVVEPGEWRLARAIESVAAAAGVPLRPRPDRHFLCSRADFARWAQPMKGSLRMEFFYREQRRRHRVLLDAEGQPEGGAWNFDADNRSAYPKSGPGTIPPPAGFAPDALTREVFDLVERVFPGHPGRLEHFAWPVTREQALEALDRFIAHRLAHFGPYQDAMWEATPFGWHSLLSTSLNLKLLDPREVIAAAEAAYRAGRAPLAGVEGFIRQILGWREFIRGVYWRFMPELAEANHFAHHRPLPRWWWTGDTQMACARDVIRQTLDHGYAHHIQRLMVTGLFGLLAGLDPQAVAAWYLAVYVDAVEWVELPNVAGMALFADGGRFTSKPYLASGAYIQRQSNHCTGCRYRPERKTGPDACPYTVLYWAFLDRHEAALAGNARTALMVKNLQRLDAAQRADLRASAEGVLARLDEL</sequence>
<dbReference type="GO" id="GO:0016829">
    <property type="term" value="F:lyase activity"/>
    <property type="evidence" value="ECO:0007669"/>
    <property type="project" value="UniProtKB-KW"/>
</dbReference>
<dbReference type="RefSeq" id="WP_182663847.1">
    <property type="nucleotide sequence ID" value="NZ_JACIVI010000002.1"/>
</dbReference>
<dbReference type="Gene3D" id="1.25.40.80">
    <property type="match status" value="1"/>
</dbReference>